<dbReference type="Proteomes" id="UP000800040">
    <property type="component" value="Unassembled WGS sequence"/>
</dbReference>
<reference evidence="1" key="1">
    <citation type="submission" date="2020-01" db="EMBL/GenBank/DDBJ databases">
        <authorList>
            <consortium name="DOE Joint Genome Institute"/>
            <person name="Haridas S."/>
            <person name="Albert R."/>
            <person name="Binder M."/>
            <person name="Bloem J."/>
            <person name="Labutti K."/>
            <person name="Salamov A."/>
            <person name="Andreopoulos B."/>
            <person name="Baker S.E."/>
            <person name="Barry K."/>
            <person name="Bills G."/>
            <person name="Bluhm B.H."/>
            <person name="Cannon C."/>
            <person name="Castanera R."/>
            <person name="Culley D.E."/>
            <person name="Daum C."/>
            <person name="Ezra D."/>
            <person name="Gonzalez J.B."/>
            <person name="Henrissat B."/>
            <person name="Kuo A."/>
            <person name="Liang C."/>
            <person name="Lipzen A."/>
            <person name="Lutzoni F."/>
            <person name="Magnuson J."/>
            <person name="Mondo S."/>
            <person name="Nolan M."/>
            <person name="Ohm R."/>
            <person name="Pangilinan J."/>
            <person name="Park H.-J."/>
            <person name="Ramirez L."/>
            <person name="Alfaro M."/>
            <person name="Sun H."/>
            <person name="Tritt A."/>
            <person name="Yoshinaga Y."/>
            <person name="Zwiers L.-H."/>
            <person name="Turgeon B.G."/>
            <person name="Goodwin S.B."/>
            <person name="Spatafora J.W."/>
            <person name="Crous P.W."/>
            <person name="Grigoriev I.V."/>
        </authorList>
    </citation>
    <scope>NUCLEOTIDE SEQUENCE</scope>
    <source>
        <strain evidence="1">P77</strain>
    </source>
</reference>
<dbReference type="AlphaFoldDB" id="A0A6A5JVQ1"/>
<evidence type="ECO:0000313" key="1">
    <source>
        <dbReference type="EMBL" id="KAF1828518.1"/>
    </source>
</evidence>
<sequence>RILHYLIIEGVRLELRDLEASNNRKLFMRNNYLIMLFSKKLRTYIIKDIYNSLSREYRGYTITY</sequence>
<gene>
    <name evidence="1" type="ORF">BDW02DRAFT_512131</name>
</gene>
<name>A0A6A5JVQ1_9PLEO</name>
<protein>
    <submittedName>
        <fullName evidence="1">Uncharacterized protein</fullName>
    </submittedName>
</protein>
<evidence type="ECO:0000313" key="2">
    <source>
        <dbReference type="Proteomes" id="UP000800040"/>
    </source>
</evidence>
<proteinExistence type="predicted"/>
<accession>A0A6A5JVQ1</accession>
<dbReference type="EMBL" id="ML975536">
    <property type="protein sequence ID" value="KAF1828518.1"/>
    <property type="molecule type" value="Genomic_DNA"/>
</dbReference>
<keyword evidence="2" id="KW-1185">Reference proteome</keyword>
<feature type="non-terminal residue" evidence="1">
    <location>
        <position position="1"/>
    </location>
</feature>
<dbReference type="OrthoDB" id="10311639at2759"/>
<organism evidence="1 2">
    <name type="scientific">Decorospora gaudefroyi</name>
    <dbReference type="NCBI Taxonomy" id="184978"/>
    <lineage>
        <taxon>Eukaryota</taxon>
        <taxon>Fungi</taxon>
        <taxon>Dikarya</taxon>
        <taxon>Ascomycota</taxon>
        <taxon>Pezizomycotina</taxon>
        <taxon>Dothideomycetes</taxon>
        <taxon>Pleosporomycetidae</taxon>
        <taxon>Pleosporales</taxon>
        <taxon>Pleosporineae</taxon>
        <taxon>Pleosporaceae</taxon>
        <taxon>Decorospora</taxon>
    </lineage>
</organism>